<dbReference type="Pfam" id="PF18759">
    <property type="entry name" value="Plavaka"/>
    <property type="match status" value="1"/>
</dbReference>
<evidence type="ECO:0000313" key="2">
    <source>
        <dbReference type="EMBL" id="EMD32018.1"/>
    </source>
</evidence>
<feature type="non-terminal residue" evidence="2">
    <location>
        <position position="859"/>
    </location>
</feature>
<reference evidence="2 3" key="1">
    <citation type="journal article" date="2012" name="Proc. Natl. Acad. Sci. U.S.A.">
        <title>Comparative genomics of Ceriporiopsis subvermispora and Phanerochaete chrysosporium provide insight into selective ligninolysis.</title>
        <authorList>
            <person name="Fernandez-Fueyo E."/>
            <person name="Ruiz-Duenas F.J."/>
            <person name="Ferreira P."/>
            <person name="Floudas D."/>
            <person name="Hibbett D.S."/>
            <person name="Canessa P."/>
            <person name="Larrondo L.F."/>
            <person name="James T.Y."/>
            <person name="Seelenfreund D."/>
            <person name="Lobos S."/>
            <person name="Polanco R."/>
            <person name="Tello M."/>
            <person name="Honda Y."/>
            <person name="Watanabe T."/>
            <person name="Watanabe T."/>
            <person name="Ryu J.S."/>
            <person name="Kubicek C.P."/>
            <person name="Schmoll M."/>
            <person name="Gaskell J."/>
            <person name="Hammel K.E."/>
            <person name="St John F.J."/>
            <person name="Vanden Wymelenberg A."/>
            <person name="Sabat G."/>
            <person name="Splinter BonDurant S."/>
            <person name="Syed K."/>
            <person name="Yadav J.S."/>
            <person name="Doddapaneni H."/>
            <person name="Subramanian V."/>
            <person name="Lavin J.L."/>
            <person name="Oguiza J.A."/>
            <person name="Perez G."/>
            <person name="Pisabarro A.G."/>
            <person name="Ramirez L."/>
            <person name="Santoyo F."/>
            <person name="Master E."/>
            <person name="Coutinho P.M."/>
            <person name="Henrissat B."/>
            <person name="Lombard V."/>
            <person name="Magnuson J.K."/>
            <person name="Kuees U."/>
            <person name="Hori C."/>
            <person name="Igarashi K."/>
            <person name="Samejima M."/>
            <person name="Held B.W."/>
            <person name="Barry K.W."/>
            <person name="LaButti K.M."/>
            <person name="Lapidus A."/>
            <person name="Lindquist E.A."/>
            <person name="Lucas S.M."/>
            <person name="Riley R."/>
            <person name="Salamov A.A."/>
            <person name="Hoffmeister D."/>
            <person name="Schwenk D."/>
            <person name="Hadar Y."/>
            <person name="Yarden O."/>
            <person name="de Vries R.P."/>
            <person name="Wiebenga A."/>
            <person name="Stenlid J."/>
            <person name="Eastwood D."/>
            <person name="Grigoriev I.V."/>
            <person name="Berka R.M."/>
            <person name="Blanchette R.A."/>
            <person name="Kersten P."/>
            <person name="Martinez A.T."/>
            <person name="Vicuna R."/>
            <person name="Cullen D."/>
        </authorList>
    </citation>
    <scope>NUCLEOTIDE SEQUENCE [LARGE SCALE GENOMIC DNA]</scope>
    <source>
        <strain evidence="2 3">B</strain>
    </source>
</reference>
<dbReference type="InterPro" id="IPR041078">
    <property type="entry name" value="Plavaka"/>
</dbReference>
<dbReference type="HOGENOM" id="CLU_006344_1_0_1"/>
<organism evidence="2 3">
    <name type="scientific">Ceriporiopsis subvermispora (strain B)</name>
    <name type="common">White-rot fungus</name>
    <name type="synonym">Gelatoporia subvermispora</name>
    <dbReference type="NCBI Taxonomy" id="914234"/>
    <lineage>
        <taxon>Eukaryota</taxon>
        <taxon>Fungi</taxon>
        <taxon>Dikarya</taxon>
        <taxon>Basidiomycota</taxon>
        <taxon>Agaricomycotina</taxon>
        <taxon>Agaricomycetes</taxon>
        <taxon>Polyporales</taxon>
        <taxon>Gelatoporiaceae</taxon>
        <taxon>Gelatoporia</taxon>
    </lineage>
</organism>
<keyword evidence="3" id="KW-1185">Reference proteome</keyword>
<feature type="region of interest" description="Disordered" evidence="1">
    <location>
        <begin position="1"/>
        <end position="27"/>
    </location>
</feature>
<dbReference type="EMBL" id="KB445813">
    <property type="protein sequence ID" value="EMD32018.1"/>
    <property type="molecule type" value="Genomic_DNA"/>
</dbReference>
<evidence type="ECO:0008006" key="4">
    <source>
        <dbReference type="Google" id="ProtNLM"/>
    </source>
</evidence>
<protein>
    <recommendedName>
        <fullName evidence="4">CxC2-like cysteine cluster KDZ transposase-associated domain-containing protein</fullName>
    </recommendedName>
</protein>
<dbReference type="OrthoDB" id="3199698at2759"/>
<sequence length="859" mass="98175">PCDATGAFISRDASPPPPPLREKNNYSPFKDRIQFETADFLYTRNQMSAGHIDFLSLLWAASLAKHDDSPPFGGHRPLYETIDAIPLGDVPWDSITLNYKDKEMLPDDAPSWQKADYDVWYRDPRLIVQNMLANPDFKDEFDYTPVREFLPDKDGGGLRHKNFMSGTWAWKQADPAAHGSMFVPIILGSDKTTVSVATGQNEYYPIYASIGNVHNNVRRAHRNALVLIGFLAIPKSEYLKLSYSADKQFSNDPLFRKFRRQLVHSSLAAILESLKPGMTKPEVVRCPDGHFRRVIYGLGPYIADYPEQALLACVVQGWCPKCTARPPDLDSGGISRKEKHTEKVVQNLTVGDAWTEYGIVADIVPFTNDFPRADIHDLLSPDLLHQLIKGTFKDHLVTWVEEYLVKVHGQTKANGILADIDRRIAAAPAFSNLRRFPEGRGFKQWTGNDSKALMKVWLPAVVGYIPSDMTKAIRAFLDFCYLARREVHTKHTLEALDNALGRFHRYRKVFQTTGVRPEGFALPRQHSLKHYVRHIKLFGAPNGLCSSITESKHIKAVKEPWRRSNRYHALGQMLLINQRLDKLAAFRVELKERGMLEGSDAGDSMTRDNAQGLPEEATEVEGARSAGYVRLARTRQRHYPRNVEALAKHLREPQLVESIRRFLYTEIHLNDVQDRATVPIDDCPRFDEKVYVYHSAAATFYAPSDPCGIGGMHREYIRATPSWYGGGERFDCVFVEEQHSDVPPTLRDGMAIARVKRFLSFRYRGVFYPCALVHWFKIIGNAPDPEIGMWQVKRDYNHRTRKAHISTIPLDRIIRAAHLMPKFTSTPVPVDHQPHQTFQRYDRFYVNRYIDHHSFETIL</sequence>
<dbReference type="AlphaFoldDB" id="M2Q5D6"/>
<feature type="region of interest" description="Disordered" evidence="1">
    <location>
        <begin position="597"/>
        <end position="619"/>
    </location>
</feature>
<proteinExistence type="predicted"/>
<gene>
    <name evidence="2" type="ORF">CERSUDRAFT_58930</name>
</gene>
<accession>M2Q5D6</accession>
<dbReference type="Proteomes" id="UP000016930">
    <property type="component" value="Unassembled WGS sequence"/>
</dbReference>
<evidence type="ECO:0000256" key="1">
    <source>
        <dbReference type="SAM" id="MobiDB-lite"/>
    </source>
</evidence>
<name>M2Q5D6_CERS8</name>
<dbReference type="STRING" id="914234.M2Q5D6"/>
<evidence type="ECO:0000313" key="3">
    <source>
        <dbReference type="Proteomes" id="UP000016930"/>
    </source>
</evidence>